<name>A0A1W2AI09_9FLAO</name>
<evidence type="ECO:0000256" key="14">
    <source>
        <dbReference type="ARBA" id="ARBA00049402"/>
    </source>
</evidence>
<evidence type="ECO:0000256" key="8">
    <source>
        <dbReference type="ARBA" id="ARBA00022679"/>
    </source>
</evidence>
<dbReference type="Gene3D" id="3.40.50.2020">
    <property type="match status" value="1"/>
</dbReference>
<feature type="domain" description="Phosphoribosyltransferase" evidence="16">
    <location>
        <begin position="39"/>
        <end position="179"/>
    </location>
</feature>
<keyword evidence="12 15" id="KW-0460">Magnesium</keyword>
<dbReference type="Pfam" id="PF00156">
    <property type="entry name" value="Pribosyltran"/>
    <property type="match status" value="1"/>
</dbReference>
<evidence type="ECO:0000313" key="18">
    <source>
        <dbReference type="Proteomes" id="UP000192393"/>
    </source>
</evidence>
<keyword evidence="10 15" id="KW-0660">Purine salvage</keyword>
<sequence length="196" mass="22662">MFSFDASLNFMDESYLMHEIKIHDKVFIPYITFEEIDYAIKRMANTIYEEHKNDVPVFVGVLNGVVMFMSDFLKRYPGECEISFLKLKSYEGTESTGKVEIVMDIPMDLTGRHVIIMEDIIDTGNTLQELYRILDTKNTKSIKIATLLYKPEAYKKNLNIDLIALTIPDKFVVGYGLDYDGLGRNLPDIYQIKTEE</sequence>
<evidence type="ECO:0000256" key="10">
    <source>
        <dbReference type="ARBA" id="ARBA00022726"/>
    </source>
</evidence>
<dbReference type="InterPro" id="IPR005904">
    <property type="entry name" value="Hxn_phspho_trans"/>
</dbReference>
<dbReference type="InterPro" id="IPR050408">
    <property type="entry name" value="HGPRT"/>
</dbReference>
<dbReference type="GO" id="GO:0046100">
    <property type="term" value="P:hypoxanthine metabolic process"/>
    <property type="evidence" value="ECO:0007669"/>
    <property type="project" value="TreeGrafter"/>
</dbReference>
<comment type="cofactor">
    <cofactor evidence="1 15">
        <name>Mg(2+)</name>
        <dbReference type="ChEBI" id="CHEBI:18420"/>
    </cofactor>
</comment>
<comment type="catalytic activity">
    <reaction evidence="13">
        <text>GMP + diphosphate = guanine + 5-phospho-alpha-D-ribose 1-diphosphate</text>
        <dbReference type="Rhea" id="RHEA:25424"/>
        <dbReference type="ChEBI" id="CHEBI:16235"/>
        <dbReference type="ChEBI" id="CHEBI:33019"/>
        <dbReference type="ChEBI" id="CHEBI:58017"/>
        <dbReference type="ChEBI" id="CHEBI:58115"/>
        <dbReference type="EC" id="2.4.2.8"/>
    </reaction>
    <physiologicalReaction direction="right-to-left" evidence="13">
        <dbReference type="Rhea" id="RHEA:25426"/>
    </physiologicalReaction>
</comment>
<evidence type="ECO:0000259" key="16">
    <source>
        <dbReference type="Pfam" id="PF00156"/>
    </source>
</evidence>
<keyword evidence="7 15" id="KW-0328">Glycosyltransferase</keyword>
<dbReference type="GO" id="GO:0032264">
    <property type="term" value="P:IMP salvage"/>
    <property type="evidence" value="ECO:0007669"/>
    <property type="project" value="UniProtKB-UniPathway"/>
</dbReference>
<dbReference type="PANTHER" id="PTHR43340">
    <property type="entry name" value="HYPOXANTHINE-GUANINE PHOSPHORIBOSYLTRANSFERASE"/>
    <property type="match status" value="1"/>
</dbReference>
<protein>
    <recommendedName>
        <fullName evidence="5 15">Hypoxanthine phosphoribosyltransferase</fullName>
        <ecNumber evidence="5 15">2.4.2.8</ecNumber>
    </recommendedName>
</protein>
<evidence type="ECO:0000256" key="1">
    <source>
        <dbReference type="ARBA" id="ARBA00001946"/>
    </source>
</evidence>
<gene>
    <name evidence="17" type="ORF">SAMN06296427_104181</name>
</gene>
<evidence type="ECO:0000256" key="5">
    <source>
        <dbReference type="ARBA" id="ARBA00011895"/>
    </source>
</evidence>
<evidence type="ECO:0000256" key="6">
    <source>
        <dbReference type="ARBA" id="ARBA00022490"/>
    </source>
</evidence>
<evidence type="ECO:0000313" key="17">
    <source>
        <dbReference type="EMBL" id="SMC60254.1"/>
    </source>
</evidence>
<evidence type="ECO:0000256" key="15">
    <source>
        <dbReference type="RuleBase" id="RU364099"/>
    </source>
</evidence>
<evidence type="ECO:0000256" key="3">
    <source>
        <dbReference type="ARBA" id="ARBA00004669"/>
    </source>
</evidence>
<accession>A0A1W2AI09</accession>
<dbReference type="InterPro" id="IPR029057">
    <property type="entry name" value="PRTase-like"/>
</dbReference>
<keyword evidence="18" id="KW-1185">Reference proteome</keyword>
<dbReference type="AlphaFoldDB" id="A0A1W2AI09"/>
<dbReference type="GO" id="GO:0000287">
    <property type="term" value="F:magnesium ion binding"/>
    <property type="evidence" value="ECO:0007669"/>
    <property type="project" value="TreeGrafter"/>
</dbReference>
<evidence type="ECO:0000256" key="9">
    <source>
        <dbReference type="ARBA" id="ARBA00022723"/>
    </source>
</evidence>
<dbReference type="GO" id="GO:0032263">
    <property type="term" value="P:GMP salvage"/>
    <property type="evidence" value="ECO:0007669"/>
    <property type="project" value="TreeGrafter"/>
</dbReference>
<proteinExistence type="inferred from homology"/>
<keyword evidence="11 15" id="KW-0547">Nucleotide-binding</keyword>
<keyword evidence="9 15" id="KW-0479">Metal-binding</keyword>
<dbReference type="EC" id="2.4.2.8" evidence="5 15"/>
<comment type="pathway">
    <text evidence="3 15">Purine metabolism; IMP biosynthesis via salvage pathway; IMP from hypoxanthine: step 1/1.</text>
</comment>
<dbReference type="NCBIfam" id="TIGR01203">
    <property type="entry name" value="HGPRTase"/>
    <property type="match status" value="1"/>
</dbReference>
<keyword evidence="6 15" id="KW-0963">Cytoplasm</keyword>
<dbReference type="GO" id="GO:0004422">
    <property type="term" value="F:hypoxanthine phosphoribosyltransferase activity"/>
    <property type="evidence" value="ECO:0007669"/>
    <property type="project" value="InterPro"/>
</dbReference>
<evidence type="ECO:0000256" key="7">
    <source>
        <dbReference type="ARBA" id="ARBA00022676"/>
    </source>
</evidence>
<evidence type="ECO:0000256" key="11">
    <source>
        <dbReference type="ARBA" id="ARBA00022741"/>
    </source>
</evidence>
<dbReference type="GO" id="GO:0006178">
    <property type="term" value="P:guanine salvage"/>
    <property type="evidence" value="ECO:0007669"/>
    <property type="project" value="TreeGrafter"/>
</dbReference>
<dbReference type="CDD" id="cd06223">
    <property type="entry name" value="PRTases_typeI"/>
    <property type="match status" value="1"/>
</dbReference>
<dbReference type="GO" id="GO:0000166">
    <property type="term" value="F:nucleotide binding"/>
    <property type="evidence" value="ECO:0007669"/>
    <property type="project" value="UniProtKB-KW"/>
</dbReference>
<evidence type="ECO:0000256" key="2">
    <source>
        <dbReference type="ARBA" id="ARBA00004496"/>
    </source>
</evidence>
<dbReference type="EMBL" id="FWXS01000004">
    <property type="protein sequence ID" value="SMC60254.1"/>
    <property type="molecule type" value="Genomic_DNA"/>
</dbReference>
<dbReference type="InterPro" id="IPR000836">
    <property type="entry name" value="PRTase_dom"/>
</dbReference>
<dbReference type="PANTHER" id="PTHR43340:SF1">
    <property type="entry name" value="HYPOXANTHINE PHOSPHORIBOSYLTRANSFERASE"/>
    <property type="match status" value="1"/>
</dbReference>
<comment type="catalytic activity">
    <reaction evidence="14">
        <text>IMP + diphosphate = hypoxanthine + 5-phospho-alpha-D-ribose 1-diphosphate</text>
        <dbReference type="Rhea" id="RHEA:17973"/>
        <dbReference type="ChEBI" id="CHEBI:17368"/>
        <dbReference type="ChEBI" id="CHEBI:33019"/>
        <dbReference type="ChEBI" id="CHEBI:58017"/>
        <dbReference type="ChEBI" id="CHEBI:58053"/>
        <dbReference type="EC" id="2.4.2.8"/>
    </reaction>
    <physiologicalReaction direction="right-to-left" evidence="14">
        <dbReference type="Rhea" id="RHEA:17975"/>
    </physiologicalReaction>
</comment>
<evidence type="ECO:0000256" key="12">
    <source>
        <dbReference type="ARBA" id="ARBA00022842"/>
    </source>
</evidence>
<dbReference type="GO" id="GO:0006166">
    <property type="term" value="P:purine ribonucleoside salvage"/>
    <property type="evidence" value="ECO:0007669"/>
    <property type="project" value="UniProtKB-KW"/>
</dbReference>
<dbReference type="GO" id="GO:0052657">
    <property type="term" value="F:guanine phosphoribosyltransferase activity"/>
    <property type="evidence" value="ECO:0007669"/>
    <property type="project" value="RHEA"/>
</dbReference>
<keyword evidence="8 15" id="KW-0808">Transferase</keyword>
<dbReference type="STRING" id="1434700.SAMN06296427_104181"/>
<evidence type="ECO:0000256" key="13">
    <source>
        <dbReference type="ARBA" id="ARBA00048811"/>
    </source>
</evidence>
<dbReference type="Proteomes" id="UP000192393">
    <property type="component" value="Unassembled WGS sequence"/>
</dbReference>
<reference evidence="17 18" key="1">
    <citation type="submission" date="2017-04" db="EMBL/GenBank/DDBJ databases">
        <authorList>
            <person name="Afonso C.L."/>
            <person name="Miller P.J."/>
            <person name="Scott M.A."/>
            <person name="Spackman E."/>
            <person name="Goraichik I."/>
            <person name="Dimitrov K.M."/>
            <person name="Suarez D.L."/>
            <person name="Swayne D.E."/>
        </authorList>
    </citation>
    <scope>NUCLEOTIDE SEQUENCE [LARGE SCALE GENOMIC DNA]</scope>
    <source>
        <strain evidence="17 18">CGMCC 1.12708</strain>
    </source>
</reference>
<dbReference type="UniPathway" id="UPA00591">
    <property type="reaction ID" value="UER00648"/>
</dbReference>
<comment type="similarity">
    <text evidence="4 15">Belongs to the purine/pyrimidine phosphoribosyltransferase family.</text>
</comment>
<comment type="subcellular location">
    <subcellularLocation>
        <location evidence="2 15">Cytoplasm</location>
    </subcellularLocation>
</comment>
<organism evidence="17 18">
    <name type="scientific">Moheibacter sediminis</name>
    <dbReference type="NCBI Taxonomy" id="1434700"/>
    <lineage>
        <taxon>Bacteria</taxon>
        <taxon>Pseudomonadati</taxon>
        <taxon>Bacteroidota</taxon>
        <taxon>Flavobacteriia</taxon>
        <taxon>Flavobacteriales</taxon>
        <taxon>Weeksellaceae</taxon>
        <taxon>Moheibacter</taxon>
    </lineage>
</organism>
<dbReference type="GO" id="GO:0005829">
    <property type="term" value="C:cytosol"/>
    <property type="evidence" value="ECO:0007669"/>
    <property type="project" value="TreeGrafter"/>
</dbReference>
<dbReference type="SUPFAM" id="SSF53271">
    <property type="entry name" value="PRTase-like"/>
    <property type="match status" value="1"/>
</dbReference>
<evidence type="ECO:0000256" key="4">
    <source>
        <dbReference type="ARBA" id="ARBA00008391"/>
    </source>
</evidence>